<protein>
    <submittedName>
        <fullName evidence="1">Uncharacterized protein</fullName>
    </submittedName>
</protein>
<organism evidence="1 2">
    <name type="scientific">Streptomyces griseofuscus</name>
    <dbReference type="NCBI Taxonomy" id="146922"/>
    <lineage>
        <taxon>Bacteria</taxon>
        <taxon>Bacillati</taxon>
        <taxon>Actinomycetota</taxon>
        <taxon>Actinomycetes</taxon>
        <taxon>Kitasatosporales</taxon>
        <taxon>Streptomycetaceae</taxon>
        <taxon>Streptomyces</taxon>
    </lineage>
</organism>
<evidence type="ECO:0000313" key="2">
    <source>
        <dbReference type="Proteomes" id="UP000516422"/>
    </source>
</evidence>
<proteinExistence type="predicted"/>
<dbReference type="AlphaFoldDB" id="A0A7H1Q2U8"/>
<dbReference type="Proteomes" id="UP000516422">
    <property type="component" value="Chromosome"/>
</dbReference>
<gene>
    <name evidence="1" type="ORF">HEP81_04351</name>
</gene>
<sequence length="243" mass="25705">MGWGPWRKKDGPVAKEPIGPKESLALRLVAERLGGLGGAAWEVAGNRVRRSGRVAVVLGHDHEGSEGHMDLTFVLDTDRPEQTSLPYRVSGFGPTPEAKLERAVQMWATTTGAAVLETLGQRGRHGAHFPAEDPDGFPGRHAFQGGIVGWGAGPEHSSVQRWAADRALLPLIAPALTADGLPRQGPIGVKLFFGTFHGKDTAEVRINGATSEAASAALLTADRPRPPPGGSYARTYAVLVHPS</sequence>
<evidence type="ECO:0000313" key="1">
    <source>
        <dbReference type="EMBL" id="QNT94628.1"/>
    </source>
</evidence>
<name>A0A7H1Q2U8_9ACTN</name>
<dbReference type="Pfam" id="PF19875">
    <property type="entry name" value="DUF6348"/>
    <property type="match status" value="1"/>
</dbReference>
<dbReference type="KEGG" id="sgf:HEP81_04351"/>
<reference evidence="1 2" key="1">
    <citation type="submission" date="2020-04" db="EMBL/GenBank/DDBJ databases">
        <title>Characterization and engineering of Streptomyces griseofuscus DSM40191 as a potential heterologous host for expression of BGCs.</title>
        <authorList>
            <person name="Gren T."/>
            <person name="Whitford C.M."/>
            <person name="Mohite O.S."/>
            <person name="Joergensen T.S."/>
            <person name="Nielsen J.B."/>
            <person name="Lee S.Y."/>
            <person name="Weber T."/>
        </authorList>
    </citation>
    <scope>NUCLEOTIDE SEQUENCE [LARGE SCALE GENOMIC DNA]</scope>
    <source>
        <strain evidence="1 2">DSM 40191</strain>
    </source>
</reference>
<dbReference type="RefSeq" id="WP_037662173.1">
    <property type="nucleotide sequence ID" value="NZ_CP051006.1"/>
</dbReference>
<dbReference type="EMBL" id="CP051006">
    <property type="protein sequence ID" value="QNT94628.1"/>
    <property type="molecule type" value="Genomic_DNA"/>
</dbReference>
<dbReference type="GeneID" id="91463914"/>
<accession>A0A7H1Q2U8</accession>
<dbReference type="InterPro" id="IPR045929">
    <property type="entry name" value="DUF6348"/>
</dbReference>